<gene>
    <name evidence="1" type="ORF">EJV47_03630</name>
</gene>
<evidence type="ECO:0000313" key="2">
    <source>
        <dbReference type="Proteomes" id="UP000282184"/>
    </source>
</evidence>
<reference evidence="1 2" key="1">
    <citation type="submission" date="2018-12" db="EMBL/GenBank/DDBJ databases">
        <title>Hymenobacter gummosus sp. nov., isolated from a spring.</title>
        <authorList>
            <person name="Nie L."/>
        </authorList>
    </citation>
    <scope>NUCLEOTIDE SEQUENCE [LARGE SCALE GENOMIC DNA]</scope>
    <source>
        <strain evidence="1 2">KCTC 52166</strain>
    </source>
</reference>
<dbReference type="Proteomes" id="UP000282184">
    <property type="component" value="Unassembled WGS sequence"/>
</dbReference>
<dbReference type="AlphaFoldDB" id="A0A3S0HQ85"/>
<dbReference type="OrthoDB" id="880286at2"/>
<dbReference type="EMBL" id="RXOF01000002">
    <property type="protein sequence ID" value="RTQ52128.1"/>
    <property type="molecule type" value="Genomic_DNA"/>
</dbReference>
<protein>
    <recommendedName>
        <fullName evidence="3">Lipoprotein</fullName>
    </recommendedName>
</protein>
<accession>A0A3S0HQ85</accession>
<comment type="caution">
    <text evidence="1">The sequence shown here is derived from an EMBL/GenBank/DDBJ whole genome shotgun (WGS) entry which is preliminary data.</text>
</comment>
<dbReference type="PROSITE" id="PS51257">
    <property type="entry name" value="PROKAR_LIPOPROTEIN"/>
    <property type="match status" value="1"/>
</dbReference>
<evidence type="ECO:0008006" key="3">
    <source>
        <dbReference type="Google" id="ProtNLM"/>
    </source>
</evidence>
<name>A0A3S0HQ85_9BACT</name>
<proteinExistence type="predicted"/>
<keyword evidence="2" id="KW-1185">Reference proteome</keyword>
<evidence type="ECO:0000313" key="1">
    <source>
        <dbReference type="EMBL" id="RTQ52128.1"/>
    </source>
</evidence>
<organism evidence="1 2">
    <name type="scientific">Hymenobacter gummosus</name>
    <dbReference type="NCBI Taxonomy" id="1776032"/>
    <lineage>
        <taxon>Bacteria</taxon>
        <taxon>Pseudomonadati</taxon>
        <taxon>Bacteroidota</taxon>
        <taxon>Cytophagia</taxon>
        <taxon>Cytophagales</taxon>
        <taxon>Hymenobacteraceae</taxon>
        <taxon>Hymenobacter</taxon>
    </lineage>
</organism>
<dbReference type="RefSeq" id="WP_126691785.1">
    <property type="nucleotide sequence ID" value="NZ_RXOF01000002.1"/>
</dbReference>
<sequence length="166" mass="18292">MRFSLPSLLLASGAAALLLGGCARNIRVPRTTPQYGLQVRVSLPPIQPGEPLDNVRATVEIINNNDLPYVLSDPAQTQACLPVVWANGQALPWTLHMRRTKDARVTVPAHGSITRVYELPLSRYAGATRPASGADYQLQLFYHPRVYSPAGSFARNVEIPSNRFRF</sequence>